<dbReference type="Pfam" id="PF00589">
    <property type="entry name" value="Phage_integrase"/>
    <property type="match status" value="1"/>
</dbReference>
<dbReference type="InterPro" id="IPR011010">
    <property type="entry name" value="DNA_brk_join_enz"/>
</dbReference>
<dbReference type="PANTHER" id="PTHR30349">
    <property type="entry name" value="PHAGE INTEGRASE-RELATED"/>
    <property type="match status" value="1"/>
</dbReference>
<evidence type="ECO:0000256" key="5">
    <source>
        <dbReference type="ARBA" id="ARBA00023163"/>
    </source>
</evidence>
<dbReference type="InterPro" id="IPR013762">
    <property type="entry name" value="Integrase-like_cat_sf"/>
</dbReference>
<proteinExistence type="inferred from homology"/>
<evidence type="ECO:0000313" key="9">
    <source>
        <dbReference type="Proteomes" id="UP001271640"/>
    </source>
</evidence>
<sequence>MLKRKYLTQTEIEVLLNELEKHAHSKRNLCMIFMGFIHGFRVSELLNLRISDVDLEGKSLRVQRLKNGFSTIHPMVSREIQLIRHWLIERPKYLPKKTVLSDEQQMSSEEPEWLFLSRSGQRMSRQQVYKIIRQTSLKAKLSICANPHMLRHACGYALADNGVDTRLIQDYLGHRNIRHTVRYTASNAGRFETIWDGKGKRKQLTISTKLSTAVSSSFLKLVHFIIICKNRHNFLILR</sequence>
<keyword evidence="9" id="KW-1185">Reference proteome</keyword>
<accession>A0ABU4SI77</accession>
<keyword evidence="4" id="KW-0805">Transcription regulation</keyword>
<dbReference type="PROSITE" id="PS51898">
    <property type="entry name" value="TYR_RECOMBINASE"/>
    <property type="match status" value="1"/>
</dbReference>
<dbReference type="SUPFAM" id="SSF56349">
    <property type="entry name" value="DNA breaking-rejoining enzymes"/>
    <property type="match status" value="1"/>
</dbReference>
<gene>
    <name evidence="8" type="ORF">FE394_03505</name>
</gene>
<comment type="similarity">
    <text evidence="1">Belongs to the 'phage' integrase family.</text>
</comment>
<evidence type="ECO:0000256" key="3">
    <source>
        <dbReference type="ARBA" id="ARBA00022908"/>
    </source>
</evidence>
<keyword evidence="2" id="KW-1029">Fimbrium biogenesis</keyword>
<dbReference type="NCBIfam" id="NF007370">
    <property type="entry name" value="PRK09870.1"/>
    <property type="match status" value="1"/>
</dbReference>
<name>A0ABU4SI77_9GAMM</name>
<evidence type="ECO:0000256" key="4">
    <source>
        <dbReference type="ARBA" id="ARBA00023015"/>
    </source>
</evidence>
<keyword evidence="6" id="KW-0233">DNA recombination</keyword>
<organism evidence="8 9">
    <name type="scientific">Xenorhabdus littoralis</name>
    <dbReference type="NCBI Taxonomy" id="2582835"/>
    <lineage>
        <taxon>Bacteria</taxon>
        <taxon>Pseudomonadati</taxon>
        <taxon>Pseudomonadota</taxon>
        <taxon>Gammaproteobacteria</taxon>
        <taxon>Enterobacterales</taxon>
        <taxon>Morganellaceae</taxon>
        <taxon>Xenorhabdus</taxon>
    </lineage>
</organism>
<evidence type="ECO:0000313" key="8">
    <source>
        <dbReference type="EMBL" id="MDX7998284.1"/>
    </source>
</evidence>
<evidence type="ECO:0000256" key="6">
    <source>
        <dbReference type="ARBA" id="ARBA00023172"/>
    </source>
</evidence>
<keyword evidence="5" id="KW-0804">Transcription</keyword>
<dbReference type="Proteomes" id="UP001271640">
    <property type="component" value="Unassembled WGS sequence"/>
</dbReference>
<dbReference type="Gene3D" id="1.10.443.10">
    <property type="entry name" value="Intergrase catalytic core"/>
    <property type="match status" value="1"/>
</dbReference>
<evidence type="ECO:0000259" key="7">
    <source>
        <dbReference type="PROSITE" id="PS51898"/>
    </source>
</evidence>
<protein>
    <submittedName>
        <fullName evidence="8">Transcriptional regulator</fullName>
    </submittedName>
</protein>
<keyword evidence="3" id="KW-0229">DNA integration</keyword>
<dbReference type="EMBL" id="VCDP01000010">
    <property type="protein sequence ID" value="MDX7998284.1"/>
    <property type="molecule type" value="Genomic_DNA"/>
</dbReference>
<dbReference type="InterPro" id="IPR002104">
    <property type="entry name" value="Integrase_catalytic"/>
</dbReference>
<dbReference type="PANTHER" id="PTHR30349:SF62">
    <property type="entry name" value="TYPE 1 FIMBRIAE REGULATORY PROTEIN FIMB-RELATED"/>
    <property type="match status" value="1"/>
</dbReference>
<comment type="caution">
    <text evidence="8">The sequence shown here is derived from an EMBL/GenBank/DDBJ whole genome shotgun (WGS) entry which is preliminary data.</text>
</comment>
<evidence type="ECO:0000256" key="1">
    <source>
        <dbReference type="ARBA" id="ARBA00008857"/>
    </source>
</evidence>
<dbReference type="RefSeq" id="WP_319925025.1">
    <property type="nucleotide sequence ID" value="NZ_VCDP01000010.1"/>
</dbReference>
<reference evidence="9" key="1">
    <citation type="journal article" date="2024" name="Toxins">
        <title>Genome Sequence Analysis of Native Xenorhabdus Strains Isolated from Entomopathogenic Nematodes in Argentina.</title>
        <authorList>
            <person name="Palma L."/>
            <person name="Frizzo L."/>
            <person name="Kaiser S."/>
            <person name="Berry C."/>
            <person name="Caballero P."/>
            <person name="Bode H.B."/>
            <person name="Del Valle E.E."/>
        </authorList>
    </citation>
    <scope>NUCLEOTIDE SEQUENCE [LARGE SCALE GENOMIC DNA]</scope>
    <source>
        <strain evidence="9">Reich</strain>
    </source>
</reference>
<feature type="domain" description="Tyr recombinase" evidence="7">
    <location>
        <begin position="2"/>
        <end position="196"/>
    </location>
</feature>
<evidence type="ECO:0000256" key="2">
    <source>
        <dbReference type="ARBA" id="ARBA00022558"/>
    </source>
</evidence>
<dbReference type="InterPro" id="IPR050090">
    <property type="entry name" value="Tyrosine_recombinase_XerCD"/>
</dbReference>